<feature type="region of interest" description="Disordered" evidence="1">
    <location>
        <begin position="377"/>
        <end position="421"/>
    </location>
</feature>
<feature type="compositionally biased region" description="Low complexity" evidence="1">
    <location>
        <begin position="612"/>
        <end position="624"/>
    </location>
</feature>
<feature type="region of interest" description="Disordered" evidence="1">
    <location>
        <begin position="116"/>
        <end position="183"/>
    </location>
</feature>
<accession>A0A922IFA7</accession>
<name>A0A922IFA7_DERFA</name>
<feature type="compositionally biased region" description="Low complexity" evidence="1">
    <location>
        <begin position="384"/>
        <end position="401"/>
    </location>
</feature>
<feature type="compositionally biased region" description="Acidic residues" evidence="1">
    <location>
        <begin position="776"/>
        <end position="785"/>
    </location>
</feature>
<feature type="region of interest" description="Disordered" evidence="1">
    <location>
        <begin position="654"/>
        <end position="798"/>
    </location>
</feature>
<reference evidence="2" key="2">
    <citation type="journal article" date="2022" name="Res Sq">
        <title>Comparative Genomics Reveals Insights into the Divergent Evolution of Astigmatic Mites and Household Pest Adaptations.</title>
        <authorList>
            <person name="Xiong Q."/>
            <person name="Wan A.T.-Y."/>
            <person name="Liu X.-Y."/>
            <person name="Fung C.S.-H."/>
            <person name="Xiao X."/>
            <person name="Malainual N."/>
            <person name="Hou J."/>
            <person name="Wang L."/>
            <person name="Wang M."/>
            <person name="Yang K."/>
            <person name="Cui Y."/>
            <person name="Leung E."/>
            <person name="Nong W."/>
            <person name="Shin S.-K."/>
            <person name="Au S."/>
            <person name="Jeong K.Y."/>
            <person name="Chew F.T."/>
            <person name="Hui J."/>
            <person name="Leung T.F."/>
            <person name="Tungtrongchitr A."/>
            <person name="Zhong N."/>
            <person name="Liu Z."/>
            <person name="Tsui S."/>
        </authorList>
    </citation>
    <scope>NUCLEOTIDE SEQUENCE</scope>
    <source>
        <strain evidence="2">Derf</strain>
        <tissue evidence="2">Whole organism</tissue>
    </source>
</reference>
<evidence type="ECO:0000256" key="1">
    <source>
        <dbReference type="SAM" id="MobiDB-lite"/>
    </source>
</evidence>
<gene>
    <name evidence="2" type="primary">BMP2K_1</name>
    <name evidence="2" type="ORF">DERF_004044</name>
</gene>
<feature type="compositionally biased region" description="Polar residues" evidence="1">
    <location>
        <begin position="625"/>
        <end position="639"/>
    </location>
</feature>
<dbReference type="Proteomes" id="UP000790347">
    <property type="component" value="Unassembled WGS sequence"/>
</dbReference>
<feature type="region of interest" description="Disordered" evidence="1">
    <location>
        <begin position="252"/>
        <end position="282"/>
    </location>
</feature>
<feature type="region of interest" description="Disordered" evidence="1">
    <location>
        <begin position="189"/>
        <end position="208"/>
    </location>
</feature>
<evidence type="ECO:0000313" key="2">
    <source>
        <dbReference type="EMBL" id="KAH9530225.1"/>
    </source>
</evidence>
<comment type="caution">
    <text evidence="2">The sequence shown here is derived from an EMBL/GenBank/DDBJ whole genome shotgun (WGS) entry which is preliminary data.</text>
</comment>
<sequence length="904" mass="99749">MDRLALNYLNLYYCSSTYLPSNRIGGLHDGTNGSGCSPPTTSNYMPLYSSDTAEDDDHYYDHRHHSIGDDKNDITNNNDDGDDDDNDHGLRMGLLASNINNHHHIDYEATGDMTKPLVEDIDDDDDDEIINDNVDGSASDLQNTDDDDESDTSSSSDDEDDDEGDDDSLDSRDGDSSFQDAKNLLNDPKQCASQHDASDDDSHNESFKYGLVKNHSPHHRVSLQSSSSVLKSNTICKSAGGLNISRIQITHHHHPNSSGSQIQQSNNIDDGETSISNSSIRSDTQKNIDSLDHLIGHVEGHRPLLLEDEDEDDIMPNVCSTVKSLISINDLSIVGQQALVFDSNNDSKYSIQSPQPPPSSTFTQKPVNVILTTHHHAPHSDLETLSLSPPSPSTTTNTLNNVHHHHQHSFDNSSEENDRRLDEEVERSLIPQVMFDQMNNKDLFGSIPFTDKQLINQTIQHQKETSIDPAALLEHRNEPISVPAIKTITTNRFENSFSDLPFSTIIQESATTTTTMNTISPPSILIGNNDTTNSNPGRSTTDLFGAVPFETPPSSTNKLQGQIIKIPQLIPAPPVATIANKVGIPKPLSSTVTNSTTIITTTTTTAAAAATVSKQQQTTSSVSTGLNTSTTGKLSRNQLQRSNLKIKSKVAKKYEVDESDDEVDGLLDPNESEDLLLDGDFDDNCDRSITKESSSLSNKKKNKKDKKEKSDKKSKESKSKEKDKKSKDKPPHDKPMEKDKKEKEKEKMKNKKDKNKKKKDKESAKKRSTNAMTDVRDDDGDDDDNVVVNDQISKPKSTTTTTTMMITATNASDTTLIPSNTRLSLVKMVDNSGGKDKTNRKNSNNNNCGGSTTKQAFANMSFEDETLSSHQPSLRHVHYHHQQQFNSSSKQQQQPSRTTTANIQ</sequence>
<dbReference type="GO" id="GO:0016301">
    <property type="term" value="F:kinase activity"/>
    <property type="evidence" value="ECO:0007669"/>
    <property type="project" value="UniProtKB-KW"/>
</dbReference>
<feature type="compositionally biased region" description="Acidic residues" evidence="1">
    <location>
        <begin position="119"/>
        <end position="130"/>
    </location>
</feature>
<feature type="compositionally biased region" description="Acidic residues" evidence="1">
    <location>
        <begin position="143"/>
        <end position="168"/>
    </location>
</feature>
<feature type="compositionally biased region" description="Acidic residues" evidence="1">
    <location>
        <begin position="657"/>
        <end position="683"/>
    </location>
</feature>
<feature type="compositionally biased region" description="Basic residues" evidence="1">
    <location>
        <begin position="748"/>
        <end position="759"/>
    </location>
</feature>
<feature type="compositionally biased region" description="Polar residues" evidence="1">
    <location>
        <begin position="273"/>
        <end position="282"/>
    </location>
</feature>
<organism evidence="2 3">
    <name type="scientific">Dermatophagoides farinae</name>
    <name type="common">American house dust mite</name>
    <dbReference type="NCBI Taxonomy" id="6954"/>
    <lineage>
        <taxon>Eukaryota</taxon>
        <taxon>Metazoa</taxon>
        <taxon>Ecdysozoa</taxon>
        <taxon>Arthropoda</taxon>
        <taxon>Chelicerata</taxon>
        <taxon>Arachnida</taxon>
        <taxon>Acari</taxon>
        <taxon>Acariformes</taxon>
        <taxon>Sarcoptiformes</taxon>
        <taxon>Astigmata</taxon>
        <taxon>Psoroptidia</taxon>
        <taxon>Analgoidea</taxon>
        <taxon>Pyroglyphidae</taxon>
        <taxon>Dermatophagoidinae</taxon>
        <taxon>Dermatophagoides</taxon>
    </lineage>
</organism>
<dbReference type="AlphaFoldDB" id="A0A922IFA7"/>
<feature type="region of interest" description="Disordered" evidence="1">
    <location>
        <begin position="612"/>
        <end position="639"/>
    </location>
</feature>
<keyword evidence="2" id="KW-0808">Transferase</keyword>
<proteinExistence type="predicted"/>
<evidence type="ECO:0000313" key="3">
    <source>
        <dbReference type="Proteomes" id="UP000790347"/>
    </source>
</evidence>
<dbReference type="EMBL" id="ASGP02000001">
    <property type="protein sequence ID" value="KAH9530225.1"/>
    <property type="molecule type" value="Genomic_DNA"/>
</dbReference>
<protein>
    <submittedName>
        <fullName evidence="2">BMP-2-inducible protein kinase, variant 3</fullName>
    </submittedName>
</protein>
<feature type="compositionally biased region" description="Basic and acidic residues" evidence="1">
    <location>
        <begin position="705"/>
        <end position="747"/>
    </location>
</feature>
<feature type="compositionally biased region" description="Low complexity" evidence="1">
    <location>
        <begin position="256"/>
        <end position="268"/>
    </location>
</feature>
<feature type="region of interest" description="Disordered" evidence="1">
    <location>
        <begin position="868"/>
        <end position="904"/>
    </location>
</feature>
<feature type="compositionally biased region" description="Basic and acidic residues" evidence="1">
    <location>
        <begin position="196"/>
        <end position="206"/>
    </location>
</feature>
<reference evidence="2" key="1">
    <citation type="submission" date="2013-05" db="EMBL/GenBank/DDBJ databases">
        <authorList>
            <person name="Yim A.K.Y."/>
            <person name="Chan T.F."/>
            <person name="Ji K.M."/>
            <person name="Liu X.Y."/>
            <person name="Zhou J.W."/>
            <person name="Li R.Q."/>
            <person name="Yang K.Y."/>
            <person name="Li J."/>
            <person name="Li M."/>
            <person name="Law P.T.W."/>
            <person name="Wu Y.L."/>
            <person name="Cai Z.L."/>
            <person name="Qin H."/>
            <person name="Bao Y."/>
            <person name="Leung R.K.K."/>
            <person name="Ng P.K.S."/>
            <person name="Zou J."/>
            <person name="Zhong X.J."/>
            <person name="Ran P.X."/>
            <person name="Zhong N.S."/>
            <person name="Liu Z.G."/>
            <person name="Tsui S.K.W."/>
        </authorList>
    </citation>
    <scope>NUCLEOTIDE SEQUENCE</scope>
    <source>
        <strain evidence="2">Derf</strain>
        <tissue evidence="2">Whole organism</tissue>
    </source>
</reference>
<feature type="region of interest" description="Disordered" evidence="1">
    <location>
        <begin position="36"/>
        <end position="85"/>
    </location>
</feature>
<keyword evidence="3" id="KW-1185">Reference proteome</keyword>
<feature type="compositionally biased region" description="Low complexity" evidence="1">
    <location>
        <begin position="882"/>
        <end position="896"/>
    </location>
</feature>
<keyword evidence="2" id="KW-0418">Kinase</keyword>